<dbReference type="InterPro" id="IPR038469">
    <property type="entry name" value="tRNAHis_GuaTrfase_Thg1_sf"/>
</dbReference>
<evidence type="ECO:0000256" key="10">
    <source>
        <dbReference type="ARBA" id="ARBA00023134"/>
    </source>
</evidence>
<dbReference type="PANTHER" id="PTHR12729">
    <property type="entry name" value="TRNA(HIS) GUANYLYLTRANSFERASE-RELATED"/>
    <property type="match status" value="1"/>
</dbReference>
<evidence type="ECO:0000256" key="4">
    <source>
        <dbReference type="ARBA" id="ARBA00022679"/>
    </source>
</evidence>
<evidence type="ECO:0000259" key="17">
    <source>
        <dbReference type="Pfam" id="PF14413"/>
    </source>
</evidence>
<feature type="region of interest" description="Disordered" evidence="15">
    <location>
        <begin position="223"/>
        <end position="286"/>
    </location>
</feature>
<feature type="compositionally biased region" description="Basic residues" evidence="15">
    <location>
        <begin position="276"/>
        <end position="286"/>
    </location>
</feature>
<dbReference type="GO" id="GO:0006400">
    <property type="term" value="P:tRNA modification"/>
    <property type="evidence" value="ECO:0007669"/>
    <property type="project" value="UniProtKB-UniRule"/>
</dbReference>
<evidence type="ECO:0000256" key="5">
    <source>
        <dbReference type="ARBA" id="ARBA00022694"/>
    </source>
</evidence>
<feature type="binding site" evidence="14">
    <location>
        <position position="76"/>
    </location>
    <ligand>
        <name>Mg(2+)</name>
        <dbReference type="ChEBI" id="CHEBI:18420"/>
        <label>2</label>
        <note>catalytic</note>
    </ligand>
</feature>
<keyword evidence="8 12" id="KW-0547">Nucleotide-binding</keyword>
<gene>
    <name evidence="18" type="ORF">BOTBODRAFT_160155</name>
</gene>
<dbReference type="GO" id="GO:0005525">
    <property type="term" value="F:GTP binding"/>
    <property type="evidence" value="ECO:0007669"/>
    <property type="project" value="UniProtKB-UniRule"/>
</dbReference>
<evidence type="ECO:0000256" key="9">
    <source>
        <dbReference type="ARBA" id="ARBA00022842"/>
    </source>
</evidence>
<dbReference type="Proteomes" id="UP000027195">
    <property type="component" value="Unassembled WGS sequence"/>
</dbReference>
<dbReference type="GO" id="GO:0000287">
    <property type="term" value="F:magnesium ion binding"/>
    <property type="evidence" value="ECO:0007669"/>
    <property type="project" value="UniProtKB-UniRule"/>
</dbReference>
<evidence type="ECO:0000256" key="2">
    <source>
        <dbReference type="ARBA" id="ARBA00012511"/>
    </source>
</evidence>
<dbReference type="Pfam" id="PF14413">
    <property type="entry name" value="Thg1C"/>
    <property type="match status" value="1"/>
</dbReference>
<evidence type="ECO:0000256" key="11">
    <source>
        <dbReference type="ARBA" id="ARBA00032480"/>
    </source>
</evidence>
<keyword evidence="7 12" id="KW-0479">Metal-binding</keyword>
<evidence type="ECO:0000256" key="15">
    <source>
        <dbReference type="SAM" id="MobiDB-lite"/>
    </source>
</evidence>
<feature type="domain" description="tRNAHis guanylyltransferase catalytic" evidence="16">
    <location>
        <begin position="7"/>
        <end position="135"/>
    </location>
</feature>
<dbReference type="AlphaFoldDB" id="A0A067MGR4"/>
<dbReference type="InterPro" id="IPR025845">
    <property type="entry name" value="Thg1_C_dom"/>
</dbReference>
<keyword evidence="10 12" id="KW-0342">GTP-binding</keyword>
<keyword evidence="5 12" id="KW-0819">tRNA processing</keyword>
<dbReference type="Gene3D" id="3.30.70.3000">
    <property type="match status" value="1"/>
</dbReference>
<proteinExistence type="inferred from homology"/>
<evidence type="ECO:0000256" key="14">
    <source>
        <dbReference type="PIRSR" id="PIRSR028980-2"/>
    </source>
</evidence>
<accession>A0A067MGR4</accession>
<dbReference type="OrthoDB" id="62560at2759"/>
<evidence type="ECO:0000256" key="8">
    <source>
        <dbReference type="ARBA" id="ARBA00022741"/>
    </source>
</evidence>
<name>A0A067MGR4_BOTB1</name>
<dbReference type="HOGENOM" id="CLU_044271_1_0_1"/>
<comment type="similarity">
    <text evidence="1 12">Belongs to the tRNA(His) guanylyltransferase family.</text>
</comment>
<feature type="binding site" evidence="14">
    <location>
        <position position="30"/>
    </location>
    <ligand>
        <name>Mg(2+)</name>
        <dbReference type="ChEBI" id="CHEBI:18420"/>
        <label>1</label>
        <note>catalytic</note>
    </ligand>
</feature>
<comment type="cofactor">
    <cofactor evidence="14">
        <name>Mg(2+)</name>
        <dbReference type="ChEBI" id="CHEBI:18420"/>
    </cofactor>
    <text evidence="14">Binds 2 magnesium ions per subunit.</text>
</comment>
<dbReference type="FunCoup" id="A0A067MGR4">
    <property type="interactions" value="359"/>
</dbReference>
<feature type="binding site" evidence="14">
    <location>
        <position position="29"/>
    </location>
    <ligand>
        <name>Mg(2+)</name>
        <dbReference type="ChEBI" id="CHEBI:18420"/>
        <label>1</label>
        <note>catalytic</note>
    </ligand>
</feature>
<keyword evidence="9 12" id="KW-0460">Magnesium</keyword>
<dbReference type="PIRSF" id="PIRSF028980">
    <property type="entry name" value="tRNAHis_guanylyltransferase"/>
    <property type="match status" value="1"/>
</dbReference>
<keyword evidence="6 12" id="KW-0548">Nucleotidyltransferase</keyword>
<feature type="binding site" evidence="13">
    <location>
        <begin position="75"/>
        <end position="76"/>
    </location>
    <ligand>
        <name>GTP</name>
        <dbReference type="ChEBI" id="CHEBI:37565"/>
    </ligand>
</feature>
<feature type="binding site" evidence="14">
    <location>
        <position position="76"/>
    </location>
    <ligand>
        <name>Mg(2+)</name>
        <dbReference type="ChEBI" id="CHEBI:18420"/>
        <label>1</label>
        <note>catalytic</note>
    </ligand>
</feature>
<dbReference type="PANTHER" id="PTHR12729:SF6">
    <property type="entry name" value="TRNA(HIS) GUANYLYLTRANSFERASE-RELATED"/>
    <property type="match status" value="1"/>
</dbReference>
<evidence type="ECO:0000256" key="1">
    <source>
        <dbReference type="ARBA" id="ARBA00010113"/>
    </source>
</evidence>
<evidence type="ECO:0000313" key="19">
    <source>
        <dbReference type="Proteomes" id="UP000027195"/>
    </source>
</evidence>
<keyword evidence="19" id="KW-1185">Reference proteome</keyword>
<evidence type="ECO:0000256" key="12">
    <source>
        <dbReference type="PIRNR" id="PIRNR028980"/>
    </source>
</evidence>
<evidence type="ECO:0000259" key="16">
    <source>
        <dbReference type="Pfam" id="PF04446"/>
    </source>
</evidence>
<reference evidence="19" key="1">
    <citation type="journal article" date="2014" name="Proc. Natl. Acad. Sci. U.S.A.">
        <title>Extensive sampling of basidiomycete genomes demonstrates inadequacy of the white-rot/brown-rot paradigm for wood decay fungi.</title>
        <authorList>
            <person name="Riley R."/>
            <person name="Salamov A.A."/>
            <person name="Brown D.W."/>
            <person name="Nagy L.G."/>
            <person name="Floudas D."/>
            <person name="Held B.W."/>
            <person name="Levasseur A."/>
            <person name="Lombard V."/>
            <person name="Morin E."/>
            <person name="Otillar R."/>
            <person name="Lindquist E.A."/>
            <person name="Sun H."/>
            <person name="LaButti K.M."/>
            <person name="Schmutz J."/>
            <person name="Jabbour D."/>
            <person name="Luo H."/>
            <person name="Baker S.E."/>
            <person name="Pisabarro A.G."/>
            <person name="Walton J.D."/>
            <person name="Blanchette R.A."/>
            <person name="Henrissat B."/>
            <person name="Martin F."/>
            <person name="Cullen D."/>
            <person name="Hibbett D.S."/>
            <person name="Grigoriev I.V."/>
        </authorList>
    </citation>
    <scope>NUCLEOTIDE SEQUENCE [LARGE SCALE GENOMIC DNA]</scope>
    <source>
        <strain evidence="19">FD-172 SS1</strain>
    </source>
</reference>
<dbReference type="Pfam" id="PF04446">
    <property type="entry name" value="Thg1"/>
    <property type="match status" value="1"/>
</dbReference>
<dbReference type="EMBL" id="KL198041">
    <property type="protein sequence ID" value="KDQ13865.1"/>
    <property type="molecule type" value="Genomic_DNA"/>
</dbReference>
<dbReference type="InterPro" id="IPR024956">
    <property type="entry name" value="tRNAHis_GuaTrfase_cat"/>
</dbReference>
<evidence type="ECO:0000256" key="7">
    <source>
        <dbReference type="ARBA" id="ARBA00022723"/>
    </source>
</evidence>
<dbReference type="InParanoid" id="A0A067MGR4"/>
<sequence>MAVSRFAYVKSYELPDPILPNVYVVFRLDGHGFHRFSDIHWFAKPNDERALELMDRAARDVMDAYPDIVLGFGESDEFSFLLRRSCTLYSRRQSKILSTLTSHFTSCYVFHWPTYFPETPLAYPPSFDGRLVVYPTQTEVRDYFSWRQSDTHVNNLYNTVFWALVQQGGMSTTEAHEKLRGTVSSAKNEILFTEFGINYNKLPTRFRKGSTLVREEEVVAPLPTETMIREPSTNLNDDELPPAVPEVEADTSVQGLDPVGQPTESVPREEEGKPPKTGKKKSRKAKKVSVVKVLHCDIIGKEFWERREDILA</sequence>
<protein>
    <recommendedName>
        <fullName evidence="3 12">tRNA(His) guanylyltransferase</fullName>
        <ecNumber evidence="2 12">2.7.7.79</ecNumber>
    </recommendedName>
    <alternativeName>
        <fullName evidence="11 12">tRNA-histidine guanylyltransferase</fullName>
    </alternativeName>
</protein>
<dbReference type="InterPro" id="IPR007537">
    <property type="entry name" value="tRNAHis_GuaTrfase_Thg1"/>
</dbReference>
<dbReference type="STRING" id="930990.A0A067MGR4"/>
<comment type="function">
    <text evidence="12">Adds a GMP to the 5'-end of tRNA(His) after transcription and RNase P cleavage.</text>
</comment>
<organism evidence="18 19">
    <name type="scientific">Botryobasidium botryosum (strain FD-172 SS1)</name>
    <dbReference type="NCBI Taxonomy" id="930990"/>
    <lineage>
        <taxon>Eukaryota</taxon>
        <taxon>Fungi</taxon>
        <taxon>Dikarya</taxon>
        <taxon>Basidiomycota</taxon>
        <taxon>Agaricomycotina</taxon>
        <taxon>Agaricomycetes</taxon>
        <taxon>Cantharellales</taxon>
        <taxon>Botryobasidiaceae</taxon>
        <taxon>Botryobasidium</taxon>
    </lineage>
</organism>
<evidence type="ECO:0000256" key="6">
    <source>
        <dbReference type="ARBA" id="ARBA00022695"/>
    </source>
</evidence>
<dbReference type="EC" id="2.7.7.79" evidence="2 12"/>
<feature type="domain" description="Thg1 C-terminal" evidence="17">
    <location>
        <begin position="139"/>
        <end position="300"/>
    </location>
</feature>
<dbReference type="GO" id="GO:0008193">
    <property type="term" value="F:tRNA guanylyltransferase activity"/>
    <property type="evidence" value="ECO:0007669"/>
    <property type="project" value="UniProtKB-UniRule"/>
</dbReference>
<evidence type="ECO:0000256" key="3">
    <source>
        <dbReference type="ARBA" id="ARBA00015443"/>
    </source>
</evidence>
<keyword evidence="4 12" id="KW-0808">Transferase</keyword>
<comment type="catalytic activity">
    <reaction evidence="12">
        <text>a 5'-end ribonucleotide-tRNA(His) + GTP + ATP + H2O = a 5'-end phospho-guanosine-ribonucleotide-tRNA(His) + AMP + 2 diphosphate + H(+)</text>
        <dbReference type="Rhea" id="RHEA:54564"/>
        <dbReference type="Rhea" id="RHEA-COMP:14193"/>
        <dbReference type="Rhea" id="RHEA-COMP:14917"/>
        <dbReference type="ChEBI" id="CHEBI:15377"/>
        <dbReference type="ChEBI" id="CHEBI:15378"/>
        <dbReference type="ChEBI" id="CHEBI:30616"/>
        <dbReference type="ChEBI" id="CHEBI:33019"/>
        <dbReference type="ChEBI" id="CHEBI:37565"/>
        <dbReference type="ChEBI" id="CHEBI:138282"/>
        <dbReference type="ChEBI" id="CHEBI:141847"/>
        <dbReference type="ChEBI" id="CHEBI:456215"/>
        <dbReference type="EC" id="2.7.7.79"/>
    </reaction>
</comment>
<evidence type="ECO:0000256" key="13">
    <source>
        <dbReference type="PIRSR" id="PIRSR028980-1"/>
    </source>
</evidence>
<feature type="binding site" evidence="14">
    <location>
        <position position="29"/>
    </location>
    <ligand>
        <name>Mg(2+)</name>
        <dbReference type="ChEBI" id="CHEBI:18420"/>
        <label>2</label>
        <note>catalytic</note>
    </ligand>
</feature>
<evidence type="ECO:0000313" key="18">
    <source>
        <dbReference type="EMBL" id="KDQ13865.1"/>
    </source>
</evidence>
<feature type="binding site" evidence="13">
    <location>
        <begin position="29"/>
        <end position="34"/>
    </location>
    <ligand>
        <name>GTP</name>
        <dbReference type="ChEBI" id="CHEBI:37565"/>
    </ligand>
</feature>